<sequence length="101" mass="11549">MANPTLPHLSMHTPISYFCWAPETSACEGLDFCPATRPSGYCQLCRVWVQPGPGQNPDPDLDLKELIDLSEAQLNEYARQRYVVRNGTEVGFEPPYERWEF</sequence>
<name>A0ACC0V0E0_9HYPO</name>
<accession>A0ACC0V0E0</accession>
<gene>
    <name evidence="1" type="ORF">N3K66_005401</name>
</gene>
<keyword evidence="2" id="KW-1185">Reference proteome</keyword>
<reference evidence="1" key="1">
    <citation type="submission" date="2022-10" db="EMBL/GenBank/DDBJ databases">
        <title>Complete Genome of Trichothecium roseum strain YXFP-22015, a Plant Pathogen Isolated from Citrus.</title>
        <authorList>
            <person name="Wang Y."/>
            <person name="Zhu L."/>
        </authorList>
    </citation>
    <scope>NUCLEOTIDE SEQUENCE</scope>
    <source>
        <strain evidence="1">YXFP-22015</strain>
    </source>
</reference>
<proteinExistence type="predicted"/>
<dbReference type="EMBL" id="CM047944">
    <property type="protein sequence ID" value="KAI9898940.1"/>
    <property type="molecule type" value="Genomic_DNA"/>
</dbReference>
<evidence type="ECO:0000313" key="2">
    <source>
        <dbReference type="Proteomes" id="UP001163324"/>
    </source>
</evidence>
<evidence type="ECO:0000313" key="1">
    <source>
        <dbReference type="EMBL" id="KAI9898940.1"/>
    </source>
</evidence>
<protein>
    <submittedName>
        <fullName evidence="1">Uncharacterized protein</fullName>
    </submittedName>
</protein>
<comment type="caution">
    <text evidence="1">The sequence shown here is derived from an EMBL/GenBank/DDBJ whole genome shotgun (WGS) entry which is preliminary data.</text>
</comment>
<dbReference type="Proteomes" id="UP001163324">
    <property type="component" value="Chromosome 5"/>
</dbReference>
<organism evidence="1 2">
    <name type="scientific">Trichothecium roseum</name>
    <dbReference type="NCBI Taxonomy" id="47278"/>
    <lineage>
        <taxon>Eukaryota</taxon>
        <taxon>Fungi</taxon>
        <taxon>Dikarya</taxon>
        <taxon>Ascomycota</taxon>
        <taxon>Pezizomycotina</taxon>
        <taxon>Sordariomycetes</taxon>
        <taxon>Hypocreomycetidae</taxon>
        <taxon>Hypocreales</taxon>
        <taxon>Hypocreales incertae sedis</taxon>
        <taxon>Trichothecium</taxon>
    </lineage>
</organism>